<dbReference type="GO" id="GO:0005886">
    <property type="term" value="C:plasma membrane"/>
    <property type="evidence" value="ECO:0007669"/>
    <property type="project" value="TreeGrafter"/>
</dbReference>
<dbReference type="GO" id="GO:0006581">
    <property type="term" value="P:acetylcholine catabolic process"/>
    <property type="evidence" value="ECO:0007669"/>
    <property type="project" value="TreeGrafter"/>
</dbReference>
<comment type="similarity">
    <text evidence="1 8">Belongs to the type-B carboxylesterase/lipase family.</text>
</comment>
<dbReference type="GO" id="GO:0005615">
    <property type="term" value="C:extracellular space"/>
    <property type="evidence" value="ECO:0007669"/>
    <property type="project" value="TreeGrafter"/>
</dbReference>
<feature type="domain" description="Carboxylesterase type B" evidence="10">
    <location>
        <begin position="6"/>
        <end position="527"/>
    </location>
</feature>
<accession>A0AAQ4FLR0</accession>
<dbReference type="AlphaFoldDB" id="A0AAQ4FLR0"/>
<gene>
    <name evidence="11" type="ORF">V5799_022176</name>
</gene>
<organism evidence="11 12">
    <name type="scientific">Amblyomma americanum</name>
    <name type="common">Lone star tick</name>
    <dbReference type="NCBI Taxonomy" id="6943"/>
    <lineage>
        <taxon>Eukaryota</taxon>
        <taxon>Metazoa</taxon>
        <taxon>Ecdysozoa</taxon>
        <taxon>Arthropoda</taxon>
        <taxon>Chelicerata</taxon>
        <taxon>Arachnida</taxon>
        <taxon>Acari</taxon>
        <taxon>Parasitiformes</taxon>
        <taxon>Ixodida</taxon>
        <taxon>Ixodoidea</taxon>
        <taxon>Ixodidae</taxon>
        <taxon>Amblyomminae</taxon>
        <taxon>Amblyomma</taxon>
    </lineage>
</organism>
<feature type="active site" description="Charge relay system" evidence="7">
    <location>
        <position position="310"/>
    </location>
</feature>
<keyword evidence="5" id="KW-0325">Glycoprotein</keyword>
<evidence type="ECO:0000256" key="6">
    <source>
        <dbReference type="ARBA" id="ARBA00048484"/>
    </source>
</evidence>
<feature type="active site" description="Charge relay system" evidence="7">
    <location>
        <position position="425"/>
    </location>
</feature>
<keyword evidence="4" id="KW-1015">Disulfide bond</keyword>
<evidence type="ECO:0000256" key="9">
    <source>
        <dbReference type="SAM" id="MobiDB-lite"/>
    </source>
</evidence>
<evidence type="ECO:0000256" key="8">
    <source>
        <dbReference type="RuleBase" id="RU361235"/>
    </source>
</evidence>
<evidence type="ECO:0000313" key="11">
    <source>
        <dbReference type="EMBL" id="KAK8788046.1"/>
    </source>
</evidence>
<keyword evidence="3 8" id="KW-0378">Hydrolase</keyword>
<proteinExistence type="inferred from homology"/>
<keyword evidence="12" id="KW-1185">Reference proteome</keyword>
<dbReference type="InterPro" id="IPR029058">
    <property type="entry name" value="AB_hydrolase_fold"/>
</dbReference>
<feature type="compositionally biased region" description="Basic residues" evidence="9">
    <location>
        <begin position="557"/>
        <end position="566"/>
    </location>
</feature>
<feature type="region of interest" description="Disordered" evidence="9">
    <location>
        <begin position="541"/>
        <end position="575"/>
    </location>
</feature>
<dbReference type="PANTHER" id="PTHR43918">
    <property type="entry name" value="ACETYLCHOLINESTERASE"/>
    <property type="match status" value="1"/>
</dbReference>
<evidence type="ECO:0000256" key="5">
    <source>
        <dbReference type="ARBA" id="ARBA00023180"/>
    </source>
</evidence>
<dbReference type="InterPro" id="IPR050654">
    <property type="entry name" value="AChE-related_enzymes"/>
</dbReference>
<name>A0AAQ4FLR0_AMBAM</name>
<reference evidence="11 12" key="1">
    <citation type="journal article" date="2023" name="Arcadia Sci">
        <title>De novo assembly of a long-read Amblyomma americanum tick genome.</title>
        <authorList>
            <person name="Chou S."/>
            <person name="Poskanzer K.E."/>
            <person name="Rollins M."/>
            <person name="Thuy-Boun P.S."/>
        </authorList>
    </citation>
    <scope>NUCLEOTIDE SEQUENCE [LARGE SCALE GENOMIC DNA]</scope>
    <source>
        <strain evidence="11">F_SG_1</strain>
        <tissue evidence="11">Salivary glands</tissue>
    </source>
</reference>
<evidence type="ECO:0000256" key="3">
    <source>
        <dbReference type="ARBA" id="ARBA00022801"/>
    </source>
</evidence>
<evidence type="ECO:0000256" key="4">
    <source>
        <dbReference type="ARBA" id="ARBA00023157"/>
    </source>
</evidence>
<feature type="active site" description="Acyl-ester intermediate" evidence="7">
    <location>
        <position position="182"/>
    </location>
</feature>
<dbReference type="GO" id="GO:0003990">
    <property type="term" value="F:acetylcholinesterase activity"/>
    <property type="evidence" value="ECO:0007669"/>
    <property type="project" value="UniProtKB-EC"/>
</dbReference>
<dbReference type="PANTHER" id="PTHR43918:SF4">
    <property type="entry name" value="CARBOXYLIC ESTER HYDROLASE"/>
    <property type="match status" value="1"/>
</dbReference>
<dbReference type="Proteomes" id="UP001321473">
    <property type="component" value="Unassembled WGS sequence"/>
</dbReference>
<evidence type="ECO:0000259" key="10">
    <source>
        <dbReference type="Pfam" id="PF00135"/>
    </source>
</evidence>
<dbReference type="SUPFAM" id="SSF53474">
    <property type="entry name" value="alpha/beta-Hydrolases"/>
    <property type="match status" value="1"/>
</dbReference>
<dbReference type="PROSITE" id="PS00122">
    <property type="entry name" value="CARBOXYLESTERASE_B_1"/>
    <property type="match status" value="1"/>
</dbReference>
<dbReference type="EMBL" id="JARKHS020001190">
    <property type="protein sequence ID" value="KAK8788046.1"/>
    <property type="molecule type" value="Genomic_DNA"/>
</dbReference>
<sequence>MLVGGKELYAYLGIPYAQPPIGDLRFRKPVPVSPWEGVYNASSKPKPCRQLPVPLVASLSLNYSGSSEDCLQINVWLPSSACPETGSCAGKHPVIVFIHGGGFQWGDSALFLHDPANFVALSDVVFVTFNYRVGLHGFLSLEVPELPGNVGLWDQNLALKWVRKNIASFGGDPDDVTIDGQSAGAISVALHAVSPHSKGLFKRAIMQSGAPLSLATSDFFYGKGRFINVAGTLGCYDPKKTLDEQLAEAIKCLRDLEPAELIQKLEQLDFVQHAFTPVDNDEFVPFSVSSPETWNKLNVKEVMLGTTENEAGIFFHFATESFPKIIDVLLTQYRTASTVTITQVFGAPLFQARRIVRSYFGDGDEDLTYEQLRDILGEMIGDALFYCPALLFADSVSESGIKTYRYEFAYRPSHSFYPNWMGVAHGEDVMYTLGSLPFIKDKSRYTEPFGKMGKKFLATQNYTKEEEEFMKELVGAFNSFARTGKPVIPHPDVEWPEYTMEKRRVLVLKPNNYTVIRDNKRQRCELWKPVLYKSDLSKGTRATTTAKPIKPGSSVTTKKKLPHPGKGRSTSSSPQSIRLPGMLVLAACAVACLNARLLST</sequence>
<dbReference type="PRINTS" id="PR00878">
    <property type="entry name" value="CHOLNESTRASE"/>
</dbReference>
<dbReference type="GO" id="GO:0019695">
    <property type="term" value="P:choline metabolic process"/>
    <property type="evidence" value="ECO:0007669"/>
    <property type="project" value="TreeGrafter"/>
</dbReference>
<keyword evidence="2" id="KW-0719">Serine esterase</keyword>
<dbReference type="Pfam" id="PF00135">
    <property type="entry name" value="COesterase"/>
    <property type="match status" value="1"/>
</dbReference>
<protein>
    <recommendedName>
        <fullName evidence="8">Carboxylic ester hydrolase</fullName>
        <ecNumber evidence="8">3.1.1.-</ecNumber>
    </recommendedName>
</protein>
<evidence type="ECO:0000256" key="2">
    <source>
        <dbReference type="ARBA" id="ARBA00022487"/>
    </source>
</evidence>
<dbReference type="InterPro" id="IPR000997">
    <property type="entry name" value="Cholinesterase"/>
</dbReference>
<comment type="caution">
    <text evidence="11">The sequence shown here is derived from an EMBL/GenBank/DDBJ whole genome shotgun (WGS) entry which is preliminary data.</text>
</comment>
<dbReference type="InterPro" id="IPR002018">
    <property type="entry name" value="CarbesteraseB"/>
</dbReference>
<comment type="catalytic activity">
    <reaction evidence="6">
        <text>acetylcholine + H2O = choline + acetate + H(+)</text>
        <dbReference type="Rhea" id="RHEA:17561"/>
        <dbReference type="ChEBI" id="CHEBI:15354"/>
        <dbReference type="ChEBI" id="CHEBI:15355"/>
        <dbReference type="ChEBI" id="CHEBI:15377"/>
        <dbReference type="ChEBI" id="CHEBI:15378"/>
        <dbReference type="ChEBI" id="CHEBI:30089"/>
        <dbReference type="EC" id="3.1.1.7"/>
    </reaction>
</comment>
<evidence type="ECO:0000313" key="12">
    <source>
        <dbReference type="Proteomes" id="UP001321473"/>
    </source>
</evidence>
<evidence type="ECO:0000256" key="1">
    <source>
        <dbReference type="ARBA" id="ARBA00005964"/>
    </source>
</evidence>
<dbReference type="Gene3D" id="3.40.50.1820">
    <property type="entry name" value="alpha/beta hydrolase"/>
    <property type="match status" value="1"/>
</dbReference>
<evidence type="ECO:0000256" key="7">
    <source>
        <dbReference type="PIRSR" id="PIRSR600997-1"/>
    </source>
</evidence>
<dbReference type="EC" id="3.1.1.-" evidence="8"/>
<dbReference type="InterPro" id="IPR019826">
    <property type="entry name" value="Carboxylesterase_B_AS"/>
</dbReference>